<proteinExistence type="predicted"/>
<evidence type="ECO:0000313" key="1">
    <source>
        <dbReference type="EMBL" id="TGY98189.1"/>
    </source>
</evidence>
<accession>A0AC61S1X4</accession>
<protein>
    <submittedName>
        <fullName evidence="1">Uncharacterized protein</fullName>
    </submittedName>
</protein>
<evidence type="ECO:0000313" key="2">
    <source>
        <dbReference type="Proteomes" id="UP000304953"/>
    </source>
</evidence>
<gene>
    <name evidence="1" type="ORF">E5329_01535</name>
</gene>
<keyword evidence="2" id="KW-1185">Reference proteome</keyword>
<dbReference type="EMBL" id="SRYA01000002">
    <property type="protein sequence ID" value="TGY98189.1"/>
    <property type="molecule type" value="Genomic_DNA"/>
</dbReference>
<comment type="caution">
    <text evidence="1">The sequence shown here is derived from an EMBL/GenBank/DDBJ whole genome shotgun (WGS) entry which is preliminary data.</text>
</comment>
<organism evidence="1 2">
    <name type="scientific">Petralouisia muris</name>
    <dbReference type="NCBI Taxonomy" id="3032872"/>
    <lineage>
        <taxon>Bacteria</taxon>
        <taxon>Bacillati</taxon>
        <taxon>Bacillota</taxon>
        <taxon>Clostridia</taxon>
        <taxon>Lachnospirales</taxon>
        <taxon>Lachnospiraceae</taxon>
        <taxon>Petralouisia</taxon>
    </lineage>
</organism>
<reference evidence="1" key="1">
    <citation type="submission" date="2019-04" db="EMBL/GenBank/DDBJ databases">
        <title>Microbes associate with the intestines of laboratory mice.</title>
        <authorList>
            <person name="Navarre W."/>
            <person name="Wong E."/>
            <person name="Huang K."/>
            <person name="Tropini C."/>
            <person name="Ng K."/>
            <person name="Yu B."/>
        </authorList>
    </citation>
    <scope>NUCLEOTIDE SEQUENCE</scope>
    <source>
        <strain evidence="1">NM01_1-7b</strain>
    </source>
</reference>
<name>A0AC61S1X4_9FIRM</name>
<sequence length="98" mass="11508">MKKYMRCSLEVEAVKYELGKGLEDGFMPWTSVITTGWIKSDNLIQITREDGVVVCPFVQNRRGLTFLREDDYIIVEKDMERHVCGKDKFSKRFQPVEE</sequence>
<dbReference type="Proteomes" id="UP000304953">
    <property type="component" value="Unassembled WGS sequence"/>
</dbReference>